<keyword evidence="2" id="KW-0677">Repeat</keyword>
<name>A0A0D6QXI4_ARACU</name>
<dbReference type="GO" id="GO:0005634">
    <property type="term" value="C:nucleus"/>
    <property type="evidence" value="ECO:0007669"/>
    <property type="project" value="UniProtKB-SubCell"/>
</dbReference>
<dbReference type="FunFam" id="1.10.10.60:FF:000069">
    <property type="entry name" value="MYB transcription factor"/>
    <property type="match status" value="1"/>
</dbReference>
<keyword evidence="5" id="KW-0804">Transcription</keyword>
<feature type="domain" description="Myb-like" evidence="8">
    <location>
        <begin position="9"/>
        <end position="61"/>
    </location>
</feature>
<protein>
    <submittedName>
        <fullName evidence="10">Uncharacterized protein</fullName>
    </submittedName>
</protein>
<evidence type="ECO:0000313" key="10">
    <source>
        <dbReference type="EMBL" id="JAG96292.1"/>
    </source>
</evidence>
<comment type="subcellular location">
    <subcellularLocation>
        <location evidence="1">Nucleus</location>
    </subcellularLocation>
</comment>
<dbReference type="InterPro" id="IPR015495">
    <property type="entry name" value="Myb_TF_plants"/>
</dbReference>
<dbReference type="PROSITE" id="PS50090">
    <property type="entry name" value="MYB_LIKE"/>
    <property type="match status" value="2"/>
</dbReference>
<feature type="region of interest" description="Disordered" evidence="7">
    <location>
        <begin position="150"/>
        <end position="188"/>
    </location>
</feature>
<dbReference type="Gene3D" id="1.10.10.60">
    <property type="entry name" value="Homeodomain-like"/>
    <property type="match status" value="2"/>
</dbReference>
<feature type="compositionally biased region" description="Low complexity" evidence="7">
    <location>
        <begin position="165"/>
        <end position="180"/>
    </location>
</feature>
<dbReference type="GO" id="GO:0046394">
    <property type="term" value="P:carboxylic acid biosynthetic process"/>
    <property type="evidence" value="ECO:0007669"/>
    <property type="project" value="UniProtKB-ARBA"/>
</dbReference>
<evidence type="ECO:0000256" key="2">
    <source>
        <dbReference type="ARBA" id="ARBA00022737"/>
    </source>
</evidence>
<dbReference type="FunFam" id="1.10.10.60:FF:000204">
    <property type="entry name" value="transcription factor MYB80"/>
    <property type="match status" value="1"/>
</dbReference>
<dbReference type="Pfam" id="PF00249">
    <property type="entry name" value="Myb_DNA-binding"/>
    <property type="match status" value="2"/>
</dbReference>
<dbReference type="InterPro" id="IPR001005">
    <property type="entry name" value="SANT/Myb"/>
</dbReference>
<dbReference type="AlphaFoldDB" id="A0A0D6QXI4"/>
<reference evidence="10" key="1">
    <citation type="submission" date="2015-03" db="EMBL/GenBank/DDBJ databases">
        <title>A transcriptome of Araucaria cunninghamii, an australian fine timber species.</title>
        <authorList>
            <person name="Jing Yi C.J.Y."/>
            <person name="Yin San L.Y.S."/>
            <person name="Abdul Karim S.S."/>
            <person name="Wan Azmi N.N."/>
            <person name="Hercus R.R."/>
            <person name="Croft L.L."/>
        </authorList>
    </citation>
    <scope>NUCLEOTIDE SEQUENCE</scope>
    <source>
        <strain evidence="10">MI0301</strain>
        <tissue evidence="10">Leaf</tissue>
    </source>
</reference>
<dbReference type="CDD" id="cd00167">
    <property type="entry name" value="SANT"/>
    <property type="match status" value="2"/>
</dbReference>
<feature type="domain" description="HTH myb-type" evidence="9">
    <location>
        <begin position="62"/>
        <end position="116"/>
    </location>
</feature>
<accession>A0A0D6QXI4</accession>
<organism evidence="10">
    <name type="scientific">Araucaria cunninghamii</name>
    <name type="common">Hoop pine</name>
    <name type="synonym">Moreton Bay pine</name>
    <dbReference type="NCBI Taxonomy" id="56994"/>
    <lineage>
        <taxon>Eukaryota</taxon>
        <taxon>Viridiplantae</taxon>
        <taxon>Streptophyta</taxon>
        <taxon>Embryophyta</taxon>
        <taxon>Tracheophyta</taxon>
        <taxon>Spermatophyta</taxon>
        <taxon>Pinopsida</taxon>
        <taxon>Pinidae</taxon>
        <taxon>Conifers II</taxon>
        <taxon>Araucariales</taxon>
        <taxon>Araucariaceae</taxon>
        <taxon>Araucaria</taxon>
    </lineage>
</organism>
<dbReference type="InterPro" id="IPR017930">
    <property type="entry name" value="Myb_dom"/>
</dbReference>
<evidence type="ECO:0000256" key="3">
    <source>
        <dbReference type="ARBA" id="ARBA00023015"/>
    </source>
</evidence>
<evidence type="ECO:0000259" key="8">
    <source>
        <dbReference type="PROSITE" id="PS50090"/>
    </source>
</evidence>
<evidence type="ECO:0000256" key="4">
    <source>
        <dbReference type="ARBA" id="ARBA00023125"/>
    </source>
</evidence>
<dbReference type="PANTHER" id="PTHR47994">
    <property type="entry name" value="F14D16.11-RELATED"/>
    <property type="match status" value="1"/>
</dbReference>
<feature type="domain" description="Myb-like" evidence="8">
    <location>
        <begin position="62"/>
        <end position="112"/>
    </location>
</feature>
<dbReference type="GO" id="GO:0000976">
    <property type="term" value="F:transcription cis-regulatory region binding"/>
    <property type="evidence" value="ECO:0007669"/>
    <property type="project" value="UniProtKB-ARBA"/>
</dbReference>
<evidence type="ECO:0000256" key="6">
    <source>
        <dbReference type="ARBA" id="ARBA00023242"/>
    </source>
</evidence>
<dbReference type="SMART" id="SM00717">
    <property type="entry name" value="SANT"/>
    <property type="match status" value="2"/>
</dbReference>
<dbReference type="PANTHER" id="PTHR47994:SF5">
    <property type="entry name" value="F14D16.11-RELATED"/>
    <property type="match status" value="1"/>
</dbReference>
<evidence type="ECO:0000256" key="1">
    <source>
        <dbReference type="ARBA" id="ARBA00004123"/>
    </source>
</evidence>
<evidence type="ECO:0000256" key="5">
    <source>
        <dbReference type="ARBA" id="ARBA00023163"/>
    </source>
</evidence>
<proteinExistence type="predicted"/>
<dbReference type="EMBL" id="GCKF01037943">
    <property type="protein sequence ID" value="JAG96292.1"/>
    <property type="molecule type" value="Transcribed_RNA"/>
</dbReference>
<feature type="domain" description="HTH myb-type" evidence="9">
    <location>
        <begin position="9"/>
        <end position="61"/>
    </location>
</feature>
<keyword evidence="4" id="KW-0238">DNA-binding</keyword>
<dbReference type="SUPFAM" id="SSF46689">
    <property type="entry name" value="Homeodomain-like"/>
    <property type="match status" value="1"/>
</dbReference>
<sequence>MGRQPCCDKVGLKKGPWTADEDRKLVNFITMHGHGCWREVPKLAGLLRCGKSCRLRWTNYLRPDLKRGLLSESEEKLIIDLHAAIGNRWSRIAAQLPGRTDNEIKNYWNTRIKKKLKQMGIDPVTHKPLNQMQMDYAASRHLAVTAAAAAPSPIPTRQDDKLENPEITNSSSENNNNAHNNADKLDMREADDNESGLIITPETCNELLHPAENLAVEDSMQNLLGMYSPTIYSPTSLISLSQTTEEAADSDDCNTEASKSMISTASTYNPFCDPFVATAASGLGSVTAINNTIGCNSSSCLNKSDLCDGMGLLSSNKSDPMGVSVAELNDFEPWSPSLLDGLGISAGVIDFGWEADMESSSDFSELQRLFSVENEM</sequence>
<keyword evidence="6" id="KW-0539">Nucleus</keyword>
<dbReference type="GO" id="GO:0006355">
    <property type="term" value="P:regulation of DNA-templated transcription"/>
    <property type="evidence" value="ECO:0007669"/>
    <property type="project" value="UniProtKB-ARBA"/>
</dbReference>
<evidence type="ECO:0000256" key="7">
    <source>
        <dbReference type="SAM" id="MobiDB-lite"/>
    </source>
</evidence>
<keyword evidence="3" id="KW-0805">Transcription regulation</keyword>
<dbReference type="InterPro" id="IPR009057">
    <property type="entry name" value="Homeodomain-like_sf"/>
</dbReference>
<evidence type="ECO:0000259" key="9">
    <source>
        <dbReference type="PROSITE" id="PS51294"/>
    </source>
</evidence>
<dbReference type="PROSITE" id="PS51294">
    <property type="entry name" value="HTH_MYB"/>
    <property type="match status" value="2"/>
</dbReference>